<sequence>MDGWAERQNTMERSEPYATNHRDFLSSVDDAPDGAWRDLARVWFEAGGTIGSLPDYADFDVLRMPARHWANVCLTKLVGAGRREFRVVMIGSAIEAHNGFYGNNRPMRALPLKNQDVMRREFAWSLRHGGPVLSEGPYIGAVDYVRSVRRLITPYRISAREYAFIFYAYFEPYPEKRPRL</sequence>
<reference evidence="1 2" key="1">
    <citation type="submission" date="2016-10" db="EMBL/GenBank/DDBJ databases">
        <authorList>
            <person name="Varghese N."/>
            <person name="Submissions S."/>
        </authorList>
    </citation>
    <scope>NUCLEOTIDE SEQUENCE [LARGE SCALE GENOMIC DNA]</scope>
    <source>
        <strain evidence="1 2">DSM 18839</strain>
    </source>
</reference>
<protein>
    <submittedName>
        <fullName evidence="1">Uncharacterized protein</fullName>
    </submittedName>
</protein>
<accession>A0A8G2BEW6</accession>
<evidence type="ECO:0000313" key="2">
    <source>
        <dbReference type="Proteomes" id="UP000198615"/>
    </source>
</evidence>
<keyword evidence="2" id="KW-1185">Reference proteome</keyword>
<proteinExistence type="predicted"/>
<evidence type="ECO:0000313" key="1">
    <source>
        <dbReference type="EMBL" id="SDF13143.1"/>
    </source>
</evidence>
<name>A0A8G2BEW6_9PROT</name>
<dbReference type="EMBL" id="FNBW01000001">
    <property type="protein sequence ID" value="SDF13143.1"/>
    <property type="molecule type" value="Genomic_DNA"/>
</dbReference>
<gene>
    <name evidence="1" type="ORF">SAMN05660686_00381</name>
</gene>
<dbReference type="Proteomes" id="UP000198615">
    <property type="component" value="Unassembled WGS sequence"/>
</dbReference>
<comment type="caution">
    <text evidence="1">The sequence shown here is derived from an EMBL/GenBank/DDBJ whole genome shotgun (WGS) entry which is preliminary data.</text>
</comment>
<dbReference type="AlphaFoldDB" id="A0A8G2BEW6"/>
<organism evidence="1 2">
    <name type="scientific">Thalassobaculum litoreum DSM 18839</name>
    <dbReference type="NCBI Taxonomy" id="1123362"/>
    <lineage>
        <taxon>Bacteria</taxon>
        <taxon>Pseudomonadati</taxon>
        <taxon>Pseudomonadota</taxon>
        <taxon>Alphaproteobacteria</taxon>
        <taxon>Rhodospirillales</taxon>
        <taxon>Thalassobaculaceae</taxon>
        <taxon>Thalassobaculum</taxon>
    </lineage>
</organism>